<dbReference type="GO" id="GO:0005829">
    <property type="term" value="C:cytosol"/>
    <property type="evidence" value="ECO:0007669"/>
    <property type="project" value="TreeGrafter"/>
</dbReference>
<dbReference type="SUPFAM" id="SSF54373">
    <property type="entry name" value="FAD-linked reductases, C-terminal domain"/>
    <property type="match status" value="1"/>
</dbReference>
<dbReference type="Proteomes" id="UP000438914">
    <property type="component" value="Unassembled WGS sequence"/>
</dbReference>
<evidence type="ECO:0000256" key="5">
    <source>
        <dbReference type="ARBA" id="ARBA00023235"/>
    </source>
</evidence>
<reference evidence="7 8" key="1">
    <citation type="submission" date="2019-08" db="EMBL/GenBank/DDBJ databases">
        <title>In-depth cultivation of the pig gut microbiome towards novel bacterial diversity and tailored functional studies.</title>
        <authorList>
            <person name="Wylensek D."/>
            <person name="Hitch T.C.A."/>
            <person name="Clavel T."/>
        </authorList>
    </citation>
    <scope>NUCLEOTIDE SEQUENCE [LARGE SCALE GENOMIC DNA]</scope>
    <source>
        <strain evidence="7 8">LKV-178-WT-2A</strain>
    </source>
</reference>
<dbReference type="GO" id="GO:0008767">
    <property type="term" value="F:UDP-galactopyranose mutase activity"/>
    <property type="evidence" value="ECO:0007669"/>
    <property type="project" value="UniProtKB-EC"/>
</dbReference>
<keyword evidence="4" id="KW-0274">FAD</keyword>
<dbReference type="AlphaFoldDB" id="A0A7K0KGR5"/>
<dbReference type="Gene3D" id="3.40.50.720">
    <property type="entry name" value="NAD(P)-binding Rossmann-like Domain"/>
    <property type="match status" value="3"/>
</dbReference>
<dbReference type="PANTHER" id="PTHR21197">
    <property type="entry name" value="UDP-GALACTOPYRANOSE MUTASE"/>
    <property type="match status" value="1"/>
</dbReference>
<gene>
    <name evidence="7" type="primary">glf</name>
    <name evidence="7" type="ORF">FYJ73_10695</name>
</gene>
<sequence length="376" mass="43539">MMSYDYLIVGSGLFGATFAYFAHQQGKRCLVIDKRPQLGGNVYCENIEGINVHQYGAHIFHTSNKRVWQFVNSLVEFNRYTNSPVANYQGKLYNLPFNMNTFYQMWGVTTPAEAQAKIESQRQEAVAKMQADGVSEPRNLEEQALTLIGRDIYERLIKGYTEKQWGRKCTDLPAFIIKRLPVRLVFDNNYFNDTYQGIPIGGYNQLISSLLEGVETKTNVDFFDDRAHWEGVASKIVFTGELDRFYDYKLGHLDFRTVRFETEVLNEANHQGNAVVNYTEASVPYTRIIEHKHFESFGQAVYDNPKTVISREYSIEWKPGMEPYYPVNDEKNNRLAESYRQLAAQEENVIFGGRLAEYKYYDMAPVIEKVMKMFGE</sequence>
<comment type="cofactor">
    <cofactor evidence="1">
        <name>FAD</name>
        <dbReference type="ChEBI" id="CHEBI:57692"/>
    </cofactor>
</comment>
<accession>A0A7K0KGR5</accession>
<dbReference type="Pfam" id="PF03275">
    <property type="entry name" value="GLF"/>
    <property type="match status" value="1"/>
</dbReference>
<dbReference type="InterPro" id="IPR004379">
    <property type="entry name" value="UDP-GALP_mutase"/>
</dbReference>
<proteinExistence type="inferred from homology"/>
<evidence type="ECO:0000256" key="1">
    <source>
        <dbReference type="ARBA" id="ARBA00001974"/>
    </source>
</evidence>
<dbReference type="GO" id="GO:0050660">
    <property type="term" value="F:flavin adenine dinucleotide binding"/>
    <property type="evidence" value="ECO:0007669"/>
    <property type="project" value="TreeGrafter"/>
</dbReference>
<evidence type="ECO:0000313" key="8">
    <source>
        <dbReference type="Proteomes" id="UP000438914"/>
    </source>
</evidence>
<feature type="domain" description="UDP-galactopyranose mutase C-terminal" evidence="6">
    <location>
        <begin position="156"/>
        <end position="360"/>
    </location>
</feature>
<comment type="similarity">
    <text evidence="2">Belongs to the UDP-galactopyranose/dTDP-fucopyranose mutase family.</text>
</comment>
<keyword evidence="3" id="KW-0285">Flavoprotein</keyword>
<evidence type="ECO:0000313" key="7">
    <source>
        <dbReference type="EMBL" id="MST85123.1"/>
    </source>
</evidence>
<evidence type="ECO:0000256" key="4">
    <source>
        <dbReference type="ARBA" id="ARBA00022827"/>
    </source>
</evidence>
<evidence type="ECO:0000256" key="3">
    <source>
        <dbReference type="ARBA" id="ARBA00022630"/>
    </source>
</evidence>
<keyword evidence="5 7" id="KW-0413">Isomerase</keyword>
<dbReference type="InterPro" id="IPR015899">
    <property type="entry name" value="UDP-GalPyranose_mutase_C"/>
</dbReference>
<keyword evidence="8" id="KW-1185">Reference proteome</keyword>
<dbReference type="PANTHER" id="PTHR21197:SF0">
    <property type="entry name" value="UDP-GALACTOPYRANOSE MUTASE"/>
    <property type="match status" value="1"/>
</dbReference>
<protein>
    <submittedName>
        <fullName evidence="7">UDP-galactopyranose mutase</fullName>
        <ecNumber evidence="7">5.4.99.9</ecNumber>
    </submittedName>
</protein>
<organism evidence="7 8">
    <name type="scientific">Hallella mizrahii</name>
    <dbReference type="NCBI Taxonomy" id="2606637"/>
    <lineage>
        <taxon>Bacteria</taxon>
        <taxon>Pseudomonadati</taxon>
        <taxon>Bacteroidota</taxon>
        <taxon>Bacteroidia</taxon>
        <taxon>Bacteroidales</taxon>
        <taxon>Prevotellaceae</taxon>
        <taxon>Hallella</taxon>
    </lineage>
</organism>
<dbReference type="EMBL" id="VUNG01000029">
    <property type="protein sequence ID" value="MST85123.1"/>
    <property type="molecule type" value="Genomic_DNA"/>
</dbReference>
<name>A0A7K0KGR5_9BACT</name>
<comment type="caution">
    <text evidence="7">The sequence shown here is derived from an EMBL/GenBank/DDBJ whole genome shotgun (WGS) entry which is preliminary data.</text>
</comment>
<dbReference type="EC" id="5.4.99.9" evidence="7"/>
<dbReference type="SUPFAM" id="SSF51971">
    <property type="entry name" value="Nucleotide-binding domain"/>
    <property type="match status" value="1"/>
</dbReference>
<evidence type="ECO:0000256" key="2">
    <source>
        <dbReference type="ARBA" id="ARBA00009321"/>
    </source>
</evidence>
<evidence type="ECO:0000259" key="6">
    <source>
        <dbReference type="Pfam" id="PF03275"/>
    </source>
</evidence>
<dbReference type="NCBIfam" id="TIGR00031">
    <property type="entry name" value="UDP-GALP_mutase"/>
    <property type="match status" value="1"/>
</dbReference>
<dbReference type="Pfam" id="PF13450">
    <property type="entry name" value="NAD_binding_8"/>
    <property type="match status" value="1"/>
</dbReference>